<feature type="region of interest" description="Disordered" evidence="1">
    <location>
        <begin position="1"/>
        <end position="87"/>
    </location>
</feature>
<organism evidence="2">
    <name type="scientific">Arion vulgaris</name>
    <dbReference type="NCBI Taxonomy" id="1028688"/>
    <lineage>
        <taxon>Eukaryota</taxon>
        <taxon>Metazoa</taxon>
        <taxon>Spiralia</taxon>
        <taxon>Lophotrochozoa</taxon>
        <taxon>Mollusca</taxon>
        <taxon>Gastropoda</taxon>
        <taxon>Heterobranchia</taxon>
        <taxon>Euthyneura</taxon>
        <taxon>Panpulmonata</taxon>
        <taxon>Eupulmonata</taxon>
        <taxon>Stylommatophora</taxon>
        <taxon>Helicina</taxon>
        <taxon>Arionoidea</taxon>
        <taxon>Arionidae</taxon>
        <taxon>Arion</taxon>
    </lineage>
</organism>
<accession>A0A0B6YBP8</accession>
<evidence type="ECO:0000313" key="2">
    <source>
        <dbReference type="EMBL" id="CEK53538.1"/>
    </source>
</evidence>
<dbReference type="AlphaFoldDB" id="A0A0B6YBP8"/>
<name>A0A0B6YBP8_9EUPU</name>
<dbReference type="EMBL" id="HACG01006673">
    <property type="protein sequence ID" value="CEK53538.1"/>
    <property type="molecule type" value="Transcribed_RNA"/>
</dbReference>
<feature type="non-terminal residue" evidence="2">
    <location>
        <position position="173"/>
    </location>
</feature>
<proteinExistence type="predicted"/>
<reference evidence="2" key="1">
    <citation type="submission" date="2014-12" db="EMBL/GenBank/DDBJ databases">
        <title>Insight into the proteome of Arion vulgaris.</title>
        <authorList>
            <person name="Aradska J."/>
            <person name="Bulat T."/>
            <person name="Smidak R."/>
            <person name="Sarate P."/>
            <person name="Gangsoo J."/>
            <person name="Sialana F."/>
            <person name="Bilban M."/>
            <person name="Lubec G."/>
        </authorList>
    </citation>
    <scope>NUCLEOTIDE SEQUENCE</scope>
    <source>
        <tissue evidence="2">Skin</tissue>
    </source>
</reference>
<evidence type="ECO:0000256" key="1">
    <source>
        <dbReference type="SAM" id="MobiDB-lite"/>
    </source>
</evidence>
<protein>
    <submittedName>
        <fullName evidence="2">Uncharacterized protein</fullName>
    </submittedName>
</protein>
<sequence length="173" mass="18014">LHHHHHGEVNGSSSTDHAPEHLSPKKLKINITSSDQTPKKQKLNDPSPKQENSTSPIPILSLPPPSSCEKSPNRPESASEHGNMTKHIINNTATSLAAAGTLLPDACSVSKTEATNAIDKALGNEAPVLPTNSPGKFGSLAAVVGSKSLSVSGDSHTSDITNCIRKPISAESV</sequence>
<gene>
    <name evidence="2" type="primary">ORF20644</name>
</gene>
<feature type="non-terminal residue" evidence="2">
    <location>
        <position position="1"/>
    </location>
</feature>